<dbReference type="InterPro" id="IPR027417">
    <property type="entry name" value="P-loop_NTPase"/>
</dbReference>
<dbReference type="SUPFAM" id="SSF56112">
    <property type="entry name" value="Protein kinase-like (PK-like)"/>
    <property type="match status" value="1"/>
</dbReference>
<feature type="domain" description="Aminoglycoside phosphotransferase" evidence="1">
    <location>
        <begin position="98"/>
        <end position="274"/>
    </location>
</feature>
<dbReference type="InterPro" id="IPR052732">
    <property type="entry name" value="Cell-binding_unc_protein"/>
</dbReference>
<protein>
    <submittedName>
        <fullName evidence="2">AAA family ATPase</fullName>
    </submittedName>
</protein>
<organism evidence="2 3">
    <name type="scientific">Geoalkalibacter halelectricus</name>
    <dbReference type="NCBI Taxonomy" id="2847045"/>
    <lineage>
        <taxon>Bacteria</taxon>
        <taxon>Pseudomonadati</taxon>
        <taxon>Thermodesulfobacteriota</taxon>
        <taxon>Desulfuromonadia</taxon>
        <taxon>Desulfuromonadales</taxon>
        <taxon>Geoalkalibacteraceae</taxon>
        <taxon>Geoalkalibacter</taxon>
    </lineage>
</organism>
<dbReference type="Gene3D" id="3.40.50.300">
    <property type="entry name" value="P-loop containing nucleotide triphosphate hydrolases"/>
    <property type="match status" value="1"/>
</dbReference>
<dbReference type="RefSeq" id="WP_260747036.1">
    <property type="nucleotide sequence ID" value="NZ_CP092109.1"/>
</dbReference>
<keyword evidence="3" id="KW-1185">Reference proteome</keyword>
<evidence type="ECO:0000259" key="1">
    <source>
        <dbReference type="Pfam" id="PF01636"/>
    </source>
</evidence>
<evidence type="ECO:0000313" key="2">
    <source>
        <dbReference type="EMBL" id="UWZ78678.1"/>
    </source>
</evidence>
<dbReference type="EMBL" id="CP092109">
    <property type="protein sequence ID" value="UWZ78678.1"/>
    <property type="molecule type" value="Genomic_DNA"/>
</dbReference>
<sequence length="522" mass="58892">MTSEMVHQALMKPQAYPDAPEKVEFTETHVSRLYFTRNFVYKVKKPVDFGFLNFTTLDRRRFYCEEEVRLNRRFCPDTYLGIKEIRRDSGGIHLNGQGEILDYAVWMKRLPAARMLDHLIEARSPELEAVMPALGALLARIEEQAQICRENSGMSNLDEVRRNWRENFDQIAPFVGRTLVAPTLDLCRRYVDGFLQANAALLLQREADGYVRDGHGDLHAEHICLTDPVRIYDCIEFNRRFRVADIAADLAFLLMDLEVRGRRDLAAALLEGYVNSAAPDPELGTLLPFYKIYRAFVRGKVESFLSADDSAAESVRSAARRRARHYFNLVLGYLMQPCLILTCGLMGSGKSTLARALAHSTGAQILRSDAIRKELAADAAKNSPHHDFGAGIYSSEWTRRTYDSLLQSAAAGLGRGAMLIVDASFADAQQRRLFMNLAQKIGRPCFVLHLRSDTATLEQRLRRRSAEQTDISDGRVELLAAHQRAFSAPQADPWVVEIDATADIDENVEYVLGEIIQRAGFL</sequence>
<dbReference type="InterPro" id="IPR002575">
    <property type="entry name" value="Aminoglycoside_PTrfase"/>
</dbReference>
<dbReference type="PANTHER" id="PTHR43883">
    <property type="entry name" value="SLR0207 PROTEIN"/>
    <property type="match status" value="1"/>
</dbReference>
<accession>A0ABY5ZHY1</accession>
<dbReference type="SUPFAM" id="SSF52540">
    <property type="entry name" value="P-loop containing nucleoside triphosphate hydrolases"/>
    <property type="match status" value="1"/>
</dbReference>
<dbReference type="Pfam" id="PF13671">
    <property type="entry name" value="AAA_33"/>
    <property type="match status" value="1"/>
</dbReference>
<evidence type="ECO:0000313" key="3">
    <source>
        <dbReference type="Proteomes" id="UP001060414"/>
    </source>
</evidence>
<proteinExistence type="predicted"/>
<reference evidence="2" key="1">
    <citation type="journal article" date="2022" name="Environ. Microbiol.">
        <title>Geoalkalibacter halelectricus SAP #1 sp. nov. possessing extracellular electron transfer and mineral#reducing capabilities from a haloalkaline environment.</title>
        <authorList>
            <person name="Yadav S."/>
            <person name="Singh R."/>
            <person name="Sundharam S.S."/>
            <person name="Chaudhary S."/>
            <person name="Krishnamurthi S."/>
            <person name="Patil S.A."/>
        </authorList>
    </citation>
    <scope>NUCLEOTIDE SEQUENCE</scope>
    <source>
        <strain evidence="2">SAP-1</strain>
    </source>
</reference>
<dbReference type="Pfam" id="PF01636">
    <property type="entry name" value="APH"/>
    <property type="match status" value="1"/>
</dbReference>
<gene>
    <name evidence="2" type="ORF">L9S41_13455</name>
</gene>
<name>A0ABY5ZHY1_9BACT</name>
<dbReference type="PANTHER" id="PTHR43883:SF1">
    <property type="entry name" value="GLUCONOKINASE"/>
    <property type="match status" value="1"/>
</dbReference>
<dbReference type="Proteomes" id="UP001060414">
    <property type="component" value="Chromosome"/>
</dbReference>
<dbReference type="InterPro" id="IPR011009">
    <property type="entry name" value="Kinase-like_dom_sf"/>
</dbReference>